<evidence type="ECO:0000313" key="3">
    <source>
        <dbReference type="Proteomes" id="UP000053989"/>
    </source>
</evidence>
<accession>A0A0C2YSI8</accession>
<evidence type="ECO:0000313" key="2">
    <source>
        <dbReference type="EMBL" id="KIM52683.1"/>
    </source>
</evidence>
<dbReference type="HOGENOM" id="CLU_1212335_0_0_1"/>
<feature type="compositionally biased region" description="Acidic residues" evidence="1">
    <location>
        <begin position="206"/>
        <end position="216"/>
    </location>
</feature>
<feature type="non-terminal residue" evidence="2">
    <location>
        <position position="229"/>
    </location>
</feature>
<reference evidence="3" key="2">
    <citation type="submission" date="2015-01" db="EMBL/GenBank/DDBJ databases">
        <title>Evolutionary Origins and Diversification of the Mycorrhizal Mutualists.</title>
        <authorList>
            <consortium name="DOE Joint Genome Institute"/>
            <consortium name="Mycorrhizal Genomics Consortium"/>
            <person name="Kohler A."/>
            <person name="Kuo A."/>
            <person name="Nagy L.G."/>
            <person name="Floudas D."/>
            <person name="Copeland A."/>
            <person name="Barry K.W."/>
            <person name="Cichocki N."/>
            <person name="Veneault-Fourrey C."/>
            <person name="LaButti K."/>
            <person name="Lindquist E.A."/>
            <person name="Lipzen A."/>
            <person name="Lundell T."/>
            <person name="Morin E."/>
            <person name="Murat C."/>
            <person name="Riley R."/>
            <person name="Ohm R."/>
            <person name="Sun H."/>
            <person name="Tunlid A."/>
            <person name="Henrissat B."/>
            <person name="Grigoriev I.V."/>
            <person name="Hibbett D.S."/>
            <person name="Martin F."/>
        </authorList>
    </citation>
    <scope>NUCLEOTIDE SEQUENCE [LARGE SCALE GENOMIC DNA]</scope>
    <source>
        <strain evidence="3">Foug A</strain>
    </source>
</reference>
<gene>
    <name evidence="2" type="ORF">SCLCIDRAFT_32482</name>
</gene>
<feature type="region of interest" description="Disordered" evidence="1">
    <location>
        <begin position="48"/>
        <end position="107"/>
    </location>
</feature>
<organism evidence="2 3">
    <name type="scientific">Scleroderma citrinum Foug A</name>
    <dbReference type="NCBI Taxonomy" id="1036808"/>
    <lineage>
        <taxon>Eukaryota</taxon>
        <taxon>Fungi</taxon>
        <taxon>Dikarya</taxon>
        <taxon>Basidiomycota</taxon>
        <taxon>Agaricomycotina</taxon>
        <taxon>Agaricomycetes</taxon>
        <taxon>Agaricomycetidae</taxon>
        <taxon>Boletales</taxon>
        <taxon>Sclerodermatineae</taxon>
        <taxon>Sclerodermataceae</taxon>
        <taxon>Scleroderma</taxon>
    </lineage>
</organism>
<dbReference type="Proteomes" id="UP000053989">
    <property type="component" value="Unassembled WGS sequence"/>
</dbReference>
<dbReference type="AlphaFoldDB" id="A0A0C2YSI8"/>
<feature type="region of interest" description="Disordered" evidence="1">
    <location>
        <begin position="205"/>
        <end position="229"/>
    </location>
</feature>
<protein>
    <submittedName>
        <fullName evidence="2">Uncharacterized protein</fullName>
    </submittedName>
</protein>
<evidence type="ECO:0000256" key="1">
    <source>
        <dbReference type="SAM" id="MobiDB-lite"/>
    </source>
</evidence>
<reference evidence="2 3" key="1">
    <citation type="submission" date="2014-04" db="EMBL/GenBank/DDBJ databases">
        <authorList>
            <consortium name="DOE Joint Genome Institute"/>
            <person name="Kuo A."/>
            <person name="Kohler A."/>
            <person name="Nagy L.G."/>
            <person name="Floudas D."/>
            <person name="Copeland A."/>
            <person name="Barry K.W."/>
            <person name="Cichocki N."/>
            <person name="Veneault-Fourrey C."/>
            <person name="LaButti K."/>
            <person name="Lindquist E.A."/>
            <person name="Lipzen A."/>
            <person name="Lundell T."/>
            <person name="Morin E."/>
            <person name="Murat C."/>
            <person name="Sun H."/>
            <person name="Tunlid A."/>
            <person name="Henrissat B."/>
            <person name="Grigoriev I.V."/>
            <person name="Hibbett D.S."/>
            <person name="Martin F."/>
            <person name="Nordberg H.P."/>
            <person name="Cantor M.N."/>
            <person name="Hua S.X."/>
        </authorList>
    </citation>
    <scope>NUCLEOTIDE SEQUENCE [LARGE SCALE GENOMIC DNA]</scope>
    <source>
        <strain evidence="2 3">Foug A</strain>
    </source>
</reference>
<dbReference type="InParanoid" id="A0A0C2YSI8"/>
<sequence length="229" mass="23942">MARPSTKKRKEAPQNGSLLDFFSAASIAKKGRVRTDPCSVAPASEVIIIDSDDEDNPKNANGAEYLSKTTACDPAHSPVPSSSSSNTGPTDRECAPTFGKPSTLLLADGPPLQEPLCPVSPNALHSSCTVPGSTTSIFGVASSLLRTASAPQPLPCGDGSEADSRHKIVERSIPSNTSDCQAPQQSTLATWPVDVDAADFSRLGSEEWDTGDDELVPETLDGEVGIHIE</sequence>
<proteinExistence type="predicted"/>
<keyword evidence="3" id="KW-1185">Reference proteome</keyword>
<dbReference type="EMBL" id="KN822203">
    <property type="protein sequence ID" value="KIM52683.1"/>
    <property type="molecule type" value="Genomic_DNA"/>
</dbReference>
<name>A0A0C2YSI8_9AGAM</name>